<keyword evidence="4" id="KW-1003">Cell membrane</keyword>
<feature type="transmembrane region" description="Helical" evidence="10">
    <location>
        <begin position="128"/>
        <end position="149"/>
    </location>
</feature>
<dbReference type="Proteomes" id="UP000823926">
    <property type="component" value="Unassembled WGS sequence"/>
</dbReference>
<keyword evidence="3" id="KW-0050">Antiport</keyword>
<dbReference type="CDD" id="cd13131">
    <property type="entry name" value="MATE_NorM_like"/>
    <property type="match status" value="1"/>
</dbReference>
<feature type="transmembrane region" description="Helical" evidence="10">
    <location>
        <begin position="95"/>
        <end position="116"/>
    </location>
</feature>
<dbReference type="GO" id="GO:0015297">
    <property type="term" value="F:antiporter activity"/>
    <property type="evidence" value="ECO:0007669"/>
    <property type="project" value="UniProtKB-KW"/>
</dbReference>
<feature type="transmembrane region" description="Helical" evidence="10">
    <location>
        <begin position="56"/>
        <end position="75"/>
    </location>
</feature>
<dbReference type="PANTHER" id="PTHR43298:SF2">
    <property type="entry name" value="FMN_FAD EXPORTER YEEO-RELATED"/>
    <property type="match status" value="1"/>
</dbReference>
<feature type="transmembrane region" description="Helical" evidence="10">
    <location>
        <begin position="415"/>
        <end position="435"/>
    </location>
</feature>
<organism evidence="11 12">
    <name type="scientific">Candidatus Rikenella faecigallinarum</name>
    <dbReference type="NCBI Taxonomy" id="2838745"/>
    <lineage>
        <taxon>Bacteria</taxon>
        <taxon>Pseudomonadati</taxon>
        <taxon>Bacteroidota</taxon>
        <taxon>Bacteroidia</taxon>
        <taxon>Bacteroidales</taxon>
        <taxon>Rikenellaceae</taxon>
        <taxon>Rikenella</taxon>
    </lineage>
</organism>
<evidence type="ECO:0000256" key="5">
    <source>
        <dbReference type="ARBA" id="ARBA00022692"/>
    </source>
</evidence>
<feature type="transmembrane region" description="Helical" evidence="10">
    <location>
        <begin position="388"/>
        <end position="409"/>
    </location>
</feature>
<dbReference type="NCBIfam" id="TIGR00797">
    <property type="entry name" value="matE"/>
    <property type="match status" value="1"/>
</dbReference>
<feature type="transmembrane region" description="Helical" evidence="10">
    <location>
        <begin position="189"/>
        <end position="215"/>
    </location>
</feature>
<comment type="subcellular location">
    <subcellularLocation>
        <location evidence="1">Cell membrane</location>
        <topology evidence="1">Multi-pass membrane protein</topology>
    </subcellularLocation>
</comment>
<dbReference type="InterPro" id="IPR002528">
    <property type="entry name" value="MATE_fam"/>
</dbReference>
<feature type="transmembrane region" description="Helical" evidence="10">
    <location>
        <begin position="161"/>
        <end position="183"/>
    </location>
</feature>
<evidence type="ECO:0000256" key="3">
    <source>
        <dbReference type="ARBA" id="ARBA00022449"/>
    </source>
</evidence>
<dbReference type="EMBL" id="DXHL01000025">
    <property type="protein sequence ID" value="HIW10888.1"/>
    <property type="molecule type" value="Genomic_DNA"/>
</dbReference>
<evidence type="ECO:0000256" key="8">
    <source>
        <dbReference type="ARBA" id="ARBA00023136"/>
    </source>
</evidence>
<feature type="transmembrane region" description="Helical" evidence="10">
    <location>
        <begin position="273"/>
        <end position="299"/>
    </location>
</feature>
<dbReference type="Pfam" id="PF01554">
    <property type="entry name" value="MatE"/>
    <property type="match status" value="2"/>
</dbReference>
<dbReference type="InterPro" id="IPR048279">
    <property type="entry name" value="MdtK-like"/>
</dbReference>
<evidence type="ECO:0000256" key="1">
    <source>
        <dbReference type="ARBA" id="ARBA00004651"/>
    </source>
</evidence>
<reference evidence="11" key="1">
    <citation type="journal article" date="2021" name="PeerJ">
        <title>Extensive microbial diversity within the chicken gut microbiome revealed by metagenomics and culture.</title>
        <authorList>
            <person name="Gilroy R."/>
            <person name="Ravi A."/>
            <person name="Getino M."/>
            <person name="Pursley I."/>
            <person name="Horton D.L."/>
            <person name="Alikhan N.F."/>
            <person name="Baker D."/>
            <person name="Gharbi K."/>
            <person name="Hall N."/>
            <person name="Watson M."/>
            <person name="Adriaenssens E.M."/>
            <person name="Foster-Nyarko E."/>
            <person name="Jarju S."/>
            <person name="Secka A."/>
            <person name="Antonio M."/>
            <person name="Oren A."/>
            <person name="Chaudhuri R.R."/>
            <person name="La Ragione R."/>
            <person name="Hildebrand F."/>
            <person name="Pallen M.J."/>
        </authorList>
    </citation>
    <scope>NUCLEOTIDE SEQUENCE</scope>
    <source>
        <strain evidence="11">ChiBcec15-1070</strain>
    </source>
</reference>
<evidence type="ECO:0000256" key="6">
    <source>
        <dbReference type="ARBA" id="ARBA00022989"/>
    </source>
</evidence>
<protein>
    <recommendedName>
        <fullName evidence="9">Multidrug-efflux transporter</fullName>
    </recommendedName>
</protein>
<evidence type="ECO:0000256" key="7">
    <source>
        <dbReference type="ARBA" id="ARBA00023065"/>
    </source>
</evidence>
<accession>A0A9D1QE81</accession>
<feature type="transmembrane region" description="Helical" evidence="10">
    <location>
        <begin position="319"/>
        <end position="338"/>
    </location>
</feature>
<evidence type="ECO:0000256" key="10">
    <source>
        <dbReference type="SAM" id="Phobius"/>
    </source>
</evidence>
<sequence>MSFWSRYRLDFRELLRLGLPIMIGQLGVVVVGFMDGLMVGRYAMADLAAVSFVNSVFNIPILFGLGFSYGLTPLVGQSAGTGDTNRIGELLKNGLLVNGALGVVMMGIMGALLWQVEHLGQPAELLPLIRPYFALQLVSLPFVMLFNAFKQFADGITDTRMPMYIMVGGNVLNVLLNYILIYGKLGSPALGATGAGIATLLTRVLMPVTFGWVFFYSRRYFRYRPSFRRSRPQRGVLRTLTRMGSWVGLQMGIENGMFSLGGVMIGWLGAVELAAHQVILSVSTLGILLYYGTGAAISVRVSHFFGRNDTAGVRRTVQAGFLLMVAMAVVICGAFLALRPLMGPIFNAPQEVTSIVRVLMLILLTLQVGDVFQVTYANALRGMNDVRAMALSSFVGYFLLGLPLCYLGGFTLHGGIFGIWWGFPVGLMAAGLLMLGRFRRLTRSEHHG</sequence>
<proteinExistence type="predicted"/>
<keyword evidence="8 10" id="KW-0472">Membrane</keyword>
<dbReference type="PIRSF" id="PIRSF006603">
    <property type="entry name" value="DinF"/>
    <property type="match status" value="1"/>
</dbReference>
<feature type="transmembrane region" description="Helical" evidence="10">
    <location>
        <begin position="358"/>
        <end position="376"/>
    </location>
</feature>
<feature type="transmembrane region" description="Helical" evidence="10">
    <location>
        <begin position="21"/>
        <end position="44"/>
    </location>
</feature>
<dbReference type="GO" id="GO:0006811">
    <property type="term" value="P:monoatomic ion transport"/>
    <property type="evidence" value="ECO:0007669"/>
    <property type="project" value="UniProtKB-KW"/>
</dbReference>
<comment type="caution">
    <text evidence="11">The sequence shown here is derived from an EMBL/GenBank/DDBJ whole genome shotgun (WGS) entry which is preliminary data.</text>
</comment>
<keyword evidence="7" id="KW-0406">Ion transport</keyword>
<gene>
    <name evidence="11" type="ORF">H9888_05220</name>
</gene>
<dbReference type="InterPro" id="IPR050222">
    <property type="entry name" value="MATE_MdtK"/>
</dbReference>
<keyword evidence="6 10" id="KW-1133">Transmembrane helix</keyword>
<evidence type="ECO:0000256" key="2">
    <source>
        <dbReference type="ARBA" id="ARBA00022448"/>
    </source>
</evidence>
<dbReference type="AlphaFoldDB" id="A0A9D1QE81"/>
<name>A0A9D1QE81_9BACT</name>
<dbReference type="PANTHER" id="PTHR43298">
    <property type="entry name" value="MULTIDRUG RESISTANCE PROTEIN NORM-RELATED"/>
    <property type="match status" value="1"/>
</dbReference>
<keyword evidence="5 10" id="KW-0812">Transmembrane</keyword>
<dbReference type="GO" id="GO:0005886">
    <property type="term" value="C:plasma membrane"/>
    <property type="evidence" value="ECO:0007669"/>
    <property type="project" value="UniProtKB-SubCell"/>
</dbReference>
<evidence type="ECO:0000256" key="4">
    <source>
        <dbReference type="ARBA" id="ARBA00022475"/>
    </source>
</evidence>
<dbReference type="GO" id="GO:0042910">
    <property type="term" value="F:xenobiotic transmembrane transporter activity"/>
    <property type="evidence" value="ECO:0007669"/>
    <property type="project" value="InterPro"/>
</dbReference>
<reference evidence="11" key="2">
    <citation type="submission" date="2021-04" db="EMBL/GenBank/DDBJ databases">
        <authorList>
            <person name="Gilroy R."/>
        </authorList>
    </citation>
    <scope>NUCLEOTIDE SEQUENCE</scope>
    <source>
        <strain evidence="11">ChiBcec15-1070</strain>
    </source>
</reference>
<keyword evidence="2" id="KW-0813">Transport</keyword>
<evidence type="ECO:0000313" key="12">
    <source>
        <dbReference type="Proteomes" id="UP000823926"/>
    </source>
</evidence>
<evidence type="ECO:0000256" key="9">
    <source>
        <dbReference type="ARBA" id="ARBA00031636"/>
    </source>
</evidence>
<evidence type="ECO:0000313" key="11">
    <source>
        <dbReference type="EMBL" id="HIW10888.1"/>
    </source>
</evidence>